<organism evidence="6 7">
    <name type="scientific">Patulibacter brassicae</name>
    <dbReference type="NCBI Taxonomy" id="1705717"/>
    <lineage>
        <taxon>Bacteria</taxon>
        <taxon>Bacillati</taxon>
        <taxon>Actinomycetota</taxon>
        <taxon>Thermoleophilia</taxon>
        <taxon>Solirubrobacterales</taxon>
        <taxon>Patulibacteraceae</taxon>
        <taxon>Patulibacter</taxon>
    </lineage>
</organism>
<dbReference type="RefSeq" id="WP_319954452.1">
    <property type="nucleotide sequence ID" value="NZ_JAXAVX010000005.1"/>
</dbReference>
<comment type="similarity">
    <text evidence="2 4">Belongs to the 2-oxoacid dehydrogenase family.</text>
</comment>
<dbReference type="Gene3D" id="2.40.50.100">
    <property type="match status" value="1"/>
</dbReference>
<evidence type="ECO:0000256" key="3">
    <source>
        <dbReference type="ARBA" id="ARBA00022823"/>
    </source>
</evidence>
<keyword evidence="4 6" id="KW-0012">Acyltransferase</keyword>
<reference evidence="6 7" key="1">
    <citation type="submission" date="2023-11" db="EMBL/GenBank/DDBJ databases">
        <authorList>
            <person name="Xu M."/>
            <person name="Jiang T."/>
        </authorList>
    </citation>
    <scope>NUCLEOTIDE SEQUENCE [LARGE SCALE GENOMIC DNA]</scope>
    <source>
        <strain evidence="6 7">SD</strain>
    </source>
</reference>
<dbReference type="Pfam" id="PF00198">
    <property type="entry name" value="2-oxoacid_dh"/>
    <property type="match status" value="1"/>
</dbReference>
<dbReference type="SUPFAM" id="SSF51230">
    <property type="entry name" value="Single hybrid motif"/>
    <property type="match status" value="1"/>
</dbReference>
<dbReference type="Pfam" id="PF00364">
    <property type="entry name" value="Biotin_lipoyl"/>
    <property type="match status" value="1"/>
</dbReference>
<dbReference type="CDD" id="cd06849">
    <property type="entry name" value="lipoyl_domain"/>
    <property type="match status" value="1"/>
</dbReference>
<dbReference type="InterPro" id="IPR001078">
    <property type="entry name" value="2-oxoacid_DH_actylTfrase"/>
</dbReference>
<dbReference type="PROSITE" id="PS00189">
    <property type="entry name" value="LIPOYL"/>
    <property type="match status" value="1"/>
</dbReference>
<dbReference type="PANTHER" id="PTHR23151">
    <property type="entry name" value="DIHYDROLIPOAMIDE ACETYL/SUCCINYL-TRANSFERASE-RELATED"/>
    <property type="match status" value="1"/>
</dbReference>
<comment type="cofactor">
    <cofactor evidence="1 4">
        <name>(R)-lipoate</name>
        <dbReference type="ChEBI" id="CHEBI:83088"/>
    </cofactor>
</comment>
<dbReference type="SUPFAM" id="SSF52777">
    <property type="entry name" value="CoA-dependent acyltransferases"/>
    <property type="match status" value="1"/>
</dbReference>
<dbReference type="PROSITE" id="PS50968">
    <property type="entry name" value="BIOTINYL_LIPOYL"/>
    <property type="match status" value="1"/>
</dbReference>
<protein>
    <recommendedName>
        <fullName evidence="4">Dihydrolipoamide acetyltransferase component of pyruvate dehydrogenase complex</fullName>
        <ecNumber evidence="4">2.3.1.-</ecNumber>
    </recommendedName>
</protein>
<dbReference type="InterPro" id="IPR023213">
    <property type="entry name" value="CAT-like_dom_sf"/>
</dbReference>
<gene>
    <name evidence="6" type="ORF">SK069_11870</name>
</gene>
<comment type="caution">
    <text evidence="6">The sequence shown here is derived from an EMBL/GenBank/DDBJ whole genome shotgun (WGS) entry which is preliminary data.</text>
</comment>
<evidence type="ECO:0000256" key="4">
    <source>
        <dbReference type="RuleBase" id="RU003423"/>
    </source>
</evidence>
<dbReference type="PANTHER" id="PTHR23151:SF90">
    <property type="entry name" value="DIHYDROLIPOYLLYSINE-RESIDUE ACETYLTRANSFERASE COMPONENT OF PYRUVATE DEHYDROGENASE COMPLEX, MITOCHONDRIAL-RELATED"/>
    <property type="match status" value="1"/>
</dbReference>
<accession>A0ABU4VLQ8</accession>
<dbReference type="EMBL" id="JAXAVX010000005">
    <property type="protein sequence ID" value="MDX8152297.1"/>
    <property type="molecule type" value="Genomic_DNA"/>
</dbReference>
<keyword evidence="7" id="KW-1185">Reference proteome</keyword>
<dbReference type="EC" id="2.3.1.-" evidence="4"/>
<dbReference type="Gene3D" id="3.30.559.10">
    <property type="entry name" value="Chloramphenicol acetyltransferase-like domain"/>
    <property type="match status" value="1"/>
</dbReference>
<dbReference type="InterPro" id="IPR045257">
    <property type="entry name" value="E2/Pdx1"/>
</dbReference>
<keyword evidence="4 6" id="KW-0808">Transferase</keyword>
<evidence type="ECO:0000256" key="2">
    <source>
        <dbReference type="ARBA" id="ARBA00007317"/>
    </source>
</evidence>
<evidence type="ECO:0000313" key="6">
    <source>
        <dbReference type="EMBL" id="MDX8152297.1"/>
    </source>
</evidence>
<evidence type="ECO:0000256" key="1">
    <source>
        <dbReference type="ARBA" id="ARBA00001938"/>
    </source>
</evidence>
<feature type="domain" description="Lipoyl-binding" evidence="5">
    <location>
        <begin position="1"/>
        <end position="75"/>
    </location>
</feature>
<name>A0ABU4VLQ8_9ACTN</name>
<proteinExistence type="inferred from homology"/>
<dbReference type="GO" id="GO:0016746">
    <property type="term" value="F:acyltransferase activity"/>
    <property type="evidence" value="ECO:0007669"/>
    <property type="project" value="UniProtKB-KW"/>
</dbReference>
<keyword evidence="3 4" id="KW-0450">Lipoyl</keyword>
<dbReference type="InterPro" id="IPR011053">
    <property type="entry name" value="Single_hybrid_motif"/>
</dbReference>
<evidence type="ECO:0000259" key="5">
    <source>
        <dbReference type="PROSITE" id="PS50968"/>
    </source>
</evidence>
<dbReference type="InterPro" id="IPR003016">
    <property type="entry name" value="2-oxoA_DH_lipoyl-BS"/>
</dbReference>
<dbReference type="InterPro" id="IPR000089">
    <property type="entry name" value="Biotin_lipoyl"/>
</dbReference>
<dbReference type="Proteomes" id="UP001277761">
    <property type="component" value="Unassembled WGS sequence"/>
</dbReference>
<evidence type="ECO:0000313" key="7">
    <source>
        <dbReference type="Proteomes" id="UP001277761"/>
    </source>
</evidence>
<sequence length="333" mass="34725">MSVVVMPRLSPAMEEATIVAWLVEDGGAVAAGQPFVEIEADKAATALAVDADGVLRIAAAPGAIVAPGAVIARVDGAPAPVPEPRPVACRVRPRVDQAPVAAPEVRRPATSLERVVARRMTQSRREIPTFEVAVDVDLHALHRLRADMRKAGVSGDAGRVPSVNDLLVRAAAVALRDHPRVNSRWEDGEIVDPGRIDVGCAVATDDGGLVVPVLRGADRLPLAALAAEARELTARARKGELTADELAAATFSVSNLGMLGVTRFGAIVSPGQGAILAVGAAVERYVPIDGEPVLRPIATLTLSCDHRVVYGAHAAAFLERVRTLLEHPGALAL</sequence>